<sequence length="94" mass="10820">MSGAFNQNDALILLNTFGENLVLDNKTIKIIHEQEEVVFEDMIVQQNYFTTLRDSVKVGQHFYINSTEYVIENIQDDLSGLVNVYYRKATGTKL</sequence>
<protein>
    <submittedName>
        <fullName evidence="2">Uncharacterized protein</fullName>
    </submittedName>
</protein>
<organism evidence="2 4">
    <name type="scientific">Pectobacterium carotovorum subsp. carotovorum</name>
    <name type="common">Erwinia carotovora subsp. carotovora</name>
    <dbReference type="NCBI Taxonomy" id="555"/>
    <lineage>
        <taxon>Bacteria</taxon>
        <taxon>Pseudomonadati</taxon>
        <taxon>Pseudomonadota</taxon>
        <taxon>Gammaproteobacteria</taxon>
        <taxon>Enterobacterales</taxon>
        <taxon>Pectobacteriaceae</taxon>
        <taxon>Pectobacterium</taxon>
    </lineage>
</organism>
<comment type="caution">
    <text evidence="2">The sequence shown here is derived from an EMBL/GenBank/DDBJ whole genome shotgun (WGS) entry which is preliminary data.</text>
</comment>
<dbReference type="Proteomes" id="UP001165145">
    <property type="component" value="Unassembled WGS sequence"/>
</dbReference>
<evidence type="ECO:0000313" key="2">
    <source>
        <dbReference type="EMBL" id="GLV67574.1"/>
    </source>
</evidence>
<proteinExistence type="predicted"/>
<dbReference type="Proteomes" id="UP001058167">
    <property type="component" value="Unassembled WGS sequence"/>
</dbReference>
<reference evidence="2" key="2">
    <citation type="submission" date="2023-02" db="EMBL/GenBank/DDBJ databases">
        <title>Pectobacterium carotovorum subsp. carotovorum NBRC 12380.</title>
        <authorList>
            <person name="Ichikawa N."/>
            <person name="Sato H."/>
            <person name="Tonouchi N."/>
        </authorList>
    </citation>
    <scope>NUCLEOTIDE SEQUENCE</scope>
    <source>
        <strain evidence="2">NBRC 12380</strain>
    </source>
</reference>
<name>A0AAI9KXI9_PECCC</name>
<dbReference type="EMBL" id="BSRL01000001">
    <property type="protein sequence ID" value="GLV67574.1"/>
    <property type="molecule type" value="Genomic_DNA"/>
</dbReference>
<dbReference type="RefSeq" id="WP_261865164.1">
    <property type="nucleotide sequence ID" value="NZ_BRLF01000001.1"/>
</dbReference>
<dbReference type="AlphaFoldDB" id="A0AAI9KXI9"/>
<reference evidence="1" key="1">
    <citation type="submission" date="2022-06" db="EMBL/GenBank/DDBJ databases">
        <title>Draft genome sequences of Pectobacterium carotovorum subsp. carotovorum str. NBRC12380.</title>
        <authorList>
            <person name="Wakabayashi Y."/>
            <person name="Kojima K."/>
        </authorList>
    </citation>
    <scope>NUCLEOTIDE SEQUENCE</scope>
    <source>
        <strain evidence="1">NBRC 12380</strain>
    </source>
</reference>
<evidence type="ECO:0000313" key="3">
    <source>
        <dbReference type="Proteomes" id="UP001058167"/>
    </source>
</evidence>
<accession>A0AAI9KXI9</accession>
<keyword evidence="3" id="KW-1185">Reference proteome</keyword>
<dbReference type="EMBL" id="BRLF01000001">
    <property type="protein sequence ID" value="GKX45266.1"/>
    <property type="molecule type" value="Genomic_DNA"/>
</dbReference>
<evidence type="ECO:0000313" key="1">
    <source>
        <dbReference type="EMBL" id="GKX45266.1"/>
    </source>
</evidence>
<evidence type="ECO:0000313" key="4">
    <source>
        <dbReference type="Proteomes" id="UP001165145"/>
    </source>
</evidence>
<gene>
    <name evidence="2" type="ORF">Pcaca03_00180</name>
    <name evidence="1" type="ORF">SOASR016_00180</name>
</gene>